<comment type="caution">
    <text evidence="1">The sequence shown here is derived from an EMBL/GenBank/DDBJ whole genome shotgun (WGS) entry which is preliminary data.</text>
</comment>
<dbReference type="GO" id="GO:0003824">
    <property type="term" value="F:catalytic activity"/>
    <property type="evidence" value="ECO:0007669"/>
    <property type="project" value="InterPro"/>
</dbReference>
<organism evidence="1 2">
    <name type="scientific">Parabacteroides goldsteinii DSM 19448 = WAL 12034</name>
    <dbReference type="NCBI Taxonomy" id="927665"/>
    <lineage>
        <taxon>Bacteria</taxon>
        <taxon>Pseudomonadati</taxon>
        <taxon>Bacteroidota</taxon>
        <taxon>Bacteroidia</taxon>
        <taxon>Bacteroidales</taxon>
        <taxon>Tannerellaceae</taxon>
        <taxon>Parabacteroides</taxon>
    </lineage>
</organism>
<dbReference type="PATRIC" id="fig|927665.4.peg.3539"/>
<evidence type="ECO:0000313" key="2">
    <source>
        <dbReference type="Proteomes" id="UP000033047"/>
    </source>
</evidence>
<dbReference type="AlphaFoldDB" id="A0A0F5J6W4"/>
<name>A0A0F5J6W4_9BACT</name>
<proteinExistence type="predicted"/>
<dbReference type="InterPro" id="IPR032342">
    <property type="entry name" value="DUF4861"/>
</dbReference>
<dbReference type="SUPFAM" id="SSF74650">
    <property type="entry name" value="Galactose mutarotase-like"/>
    <property type="match status" value="1"/>
</dbReference>
<dbReference type="Pfam" id="PF16153">
    <property type="entry name" value="DUF4861"/>
    <property type="match status" value="1"/>
</dbReference>
<reference evidence="1 2" key="1">
    <citation type="submission" date="2013-04" db="EMBL/GenBank/DDBJ databases">
        <title>The Genome Sequence of Parabacteroides goldsteinii DSM 19448.</title>
        <authorList>
            <consortium name="The Broad Institute Genomics Platform"/>
            <person name="Earl A."/>
            <person name="Ward D."/>
            <person name="Feldgarden M."/>
            <person name="Gevers D."/>
            <person name="Martens E."/>
            <person name="Sakamoto M."/>
            <person name="Benno Y."/>
            <person name="Song Y."/>
            <person name="Liu C."/>
            <person name="Lee J."/>
            <person name="Bolanos M."/>
            <person name="Vaisanen M.L."/>
            <person name="Finegold S.M."/>
            <person name="Walker B."/>
            <person name="Young S."/>
            <person name="Zeng Q."/>
            <person name="Gargeya S."/>
            <person name="Fitzgerald M."/>
            <person name="Haas B."/>
            <person name="Abouelleil A."/>
            <person name="Allen A.W."/>
            <person name="Alvarado L."/>
            <person name="Arachchi H.M."/>
            <person name="Berlin A.M."/>
            <person name="Chapman S.B."/>
            <person name="Gainer-Dewar J."/>
            <person name="Goldberg J."/>
            <person name="Griggs A."/>
            <person name="Gujja S."/>
            <person name="Hansen M."/>
            <person name="Howarth C."/>
            <person name="Imamovic A."/>
            <person name="Ireland A."/>
            <person name="Larimer J."/>
            <person name="McCowan C."/>
            <person name="Murphy C."/>
            <person name="Pearson M."/>
            <person name="Poon T.W."/>
            <person name="Priest M."/>
            <person name="Roberts A."/>
            <person name="Saif S."/>
            <person name="Shea T."/>
            <person name="Sisk P."/>
            <person name="Sykes S."/>
            <person name="Wortman J."/>
            <person name="Nusbaum C."/>
            <person name="Birren B."/>
        </authorList>
    </citation>
    <scope>NUCLEOTIDE SEQUENCE [LARGE SCALE GENOMIC DNA]</scope>
    <source>
        <strain evidence="1 2">DSM 19448</strain>
    </source>
</reference>
<dbReference type="EMBL" id="AQHV01000015">
    <property type="protein sequence ID" value="KKB53220.1"/>
    <property type="molecule type" value="Genomic_DNA"/>
</dbReference>
<dbReference type="GO" id="GO:0005975">
    <property type="term" value="P:carbohydrate metabolic process"/>
    <property type="evidence" value="ECO:0007669"/>
    <property type="project" value="InterPro"/>
</dbReference>
<accession>A0A0F5J6W4</accession>
<protein>
    <recommendedName>
        <fullName evidence="3">DUF4861 domain-containing protein</fullName>
    </recommendedName>
</protein>
<sequence length="435" mass="48419">MNFVNFANIHTFTAGFRTVCHKGEIFINYNILFMKKIISLFLAATAFACTQEQSVDVTVTNPSAIDRSKEVTEISMDAIAKLNGESFIISDNNGTQVPYQITYDKKIIFPVDVNANSSVTYKIKPGTPEAFATVACGKFYPERVDDIAWENDRIAFRTYGPALQATGEQAFGYDIWTKCVSEPVVDMRYKTELNPESRAQIAELRKTDKKAAQELANSISYHIDHGNGLDYYKVGPTLGAGTSALLSNDSIVYPYCYKDYEILDNGPLRFTVKLVYNPLKVKENDNIIETRILSLDAGSQLNKITLTFANLNEATPLVTGIVLHEPSTDYQADAANGYIAYADPEDPTNGQIYIGAVFPEKLSDAKAVNFSDAEKKQRGADGHVLAYATYAPGNEYTYYTGAGWSKWGFKNSAEWFKYIQDFAQKVKQPLQVTVK</sequence>
<gene>
    <name evidence="1" type="ORF">HMPREF1535_03446</name>
</gene>
<dbReference type="GO" id="GO:0030246">
    <property type="term" value="F:carbohydrate binding"/>
    <property type="evidence" value="ECO:0007669"/>
    <property type="project" value="InterPro"/>
</dbReference>
<evidence type="ECO:0008006" key="3">
    <source>
        <dbReference type="Google" id="ProtNLM"/>
    </source>
</evidence>
<dbReference type="InterPro" id="IPR011013">
    <property type="entry name" value="Gal_mutarotase_sf_dom"/>
</dbReference>
<evidence type="ECO:0000313" key="1">
    <source>
        <dbReference type="EMBL" id="KKB53220.1"/>
    </source>
</evidence>
<dbReference type="Proteomes" id="UP000033047">
    <property type="component" value="Unassembled WGS sequence"/>
</dbReference>
<dbReference type="HOGENOM" id="CLU_696291_0_0_10"/>
<dbReference type="STRING" id="927665.HMPREF1535_03446"/>